<organism evidence="1 2">
    <name type="scientific">Kaustia mangrovi</name>
    <dbReference type="NCBI Taxonomy" id="2593653"/>
    <lineage>
        <taxon>Bacteria</taxon>
        <taxon>Pseudomonadati</taxon>
        <taxon>Pseudomonadota</taxon>
        <taxon>Alphaproteobacteria</taxon>
        <taxon>Hyphomicrobiales</taxon>
        <taxon>Parvibaculaceae</taxon>
        <taxon>Kaustia</taxon>
    </lineage>
</organism>
<accession>A0A7S8C348</accession>
<dbReference type="Gene3D" id="3.90.226.10">
    <property type="entry name" value="2-enoyl-CoA Hydratase, Chain A, domain 1"/>
    <property type="match status" value="1"/>
</dbReference>
<dbReference type="PANTHER" id="PTHR11941:SF54">
    <property type="entry name" value="ENOYL-COA HYDRATASE, MITOCHONDRIAL"/>
    <property type="match status" value="1"/>
</dbReference>
<dbReference type="NCBIfam" id="NF006452">
    <property type="entry name" value="PRK08788.1"/>
    <property type="match status" value="1"/>
</dbReference>
<dbReference type="AlphaFoldDB" id="A0A7S8C348"/>
<evidence type="ECO:0000313" key="2">
    <source>
        <dbReference type="Proteomes" id="UP000593594"/>
    </source>
</evidence>
<keyword evidence="2" id="KW-1185">Reference proteome</keyword>
<sequence>MSLSSSLEYAPRPVGFVPAAVSPEPVRQPDRDTGLVADRPLFGLEQLEVSWMEETGTLWTFMRPRGRPSYNPDLLRDFEAWQAGIRAMFAGRPRDLRYLVLGSRAPGVFNLGGDLHLFARKIRERDHDTLVEYGKRCVRILHNNMNGLGLPVITVGLAQGDALGGGFESLLSFNVIVAERGAKFGLPENLFGLFPGMGAYSLLARRIGAARAEEMILTGRTYSAEEMKELGIVHILAEPGTGIEETRKYIERQKRRHAGHRAVYQAGREVNPVSLDELDRIVELWADACMELREQELRVMERLVSAQDRLGGAAQPVRPMVAAE</sequence>
<gene>
    <name evidence="1" type="ORF">HW532_07095</name>
</gene>
<dbReference type="Proteomes" id="UP000593594">
    <property type="component" value="Chromosome"/>
</dbReference>
<proteinExistence type="predicted"/>
<dbReference type="GO" id="GO:0006635">
    <property type="term" value="P:fatty acid beta-oxidation"/>
    <property type="evidence" value="ECO:0007669"/>
    <property type="project" value="TreeGrafter"/>
</dbReference>
<dbReference type="PANTHER" id="PTHR11941">
    <property type="entry name" value="ENOYL-COA HYDRATASE-RELATED"/>
    <property type="match status" value="1"/>
</dbReference>
<dbReference type="CDD" id="cd06558">
    <property type="entry name" value="crotonase-like"/>
    <property type="match status" value="1"/>
</dbReference>
<dbReference type="InterPro" id="IPR001753">
    <property type="entry name" value="Enoyl-CoA_hydra/iso"/>
</dbReference>
<dbReference type="GO" id="GO:0003824">
    <property type="term" value="F:catalytic activity"/>
    <property type="evidence" value="ECO:0007669"/>
    <property type="project" value="UniProtKB-ARBA"/>
</dbReference>
<evidence type="ECO:0000313" key="1">
    <source>
        <dbReference type="EMBL" id="QPC42491.1"/>
    </source>
</evidence>
<dbReference type="InterPro" id="IPR029045">
    <property type="entry name" value="ClpP/crotonase-like_dom_sf"/>
</dbReference>
<name>A0A7S8C348_9HYPH</name>
<dbReference type="Pfam" id="PF00378">
    <property type="entry name" value="ECH_1"/>
    <property type="match status" value="1"/>
</dbReference>
<reference evidence="1 2" key="1">
    <citation type="submission" date="2020-06" db="EMBL/GenBank/DDBJ databases">
        <title>Genome sequence of 2 isolates from Red Sea Mangroves.</title>
        <authorList>
            <person name="Sefrji F."/>
            <person name="Michoud G."/>
            <person name="Merlino G."/>
            <person name="Daffonchio D."/>
        </authorList>
    </citation>
    <scope>NUCLEOTIDE SEQUENCE [LARGE SCALE GENOMIC DNA]</scope>
    <source>
        <strain evidence="1 2">R1DC25</strain>
    </source>
</reference>
<dbReference type="EMBL" id="CP058214">
    <property type="protein sequence ID" value="QPC42491.1"/>
    <property type="molecule type" value="Genomic_DNA"/>
</dbReference>
<dbReference type="SUPFAM" id="SSF52096">
    <property type="entry name" value="ClpP/crotonase"/>
    <property type="match status" value="1"/>
</dbReference>
<protein>
    <submittedName>
        <fullName evidence="1">Crotonase/enoyl-CoA hydratase family protein</fullName>
    </submittedName>
</protein>
<dbReference type="Gene3D" id="6.20.390.30">
    <property type="match status" value="1"/>
</dbReference>
<dbReference type="KEGG" id="kmn:HW532_07095"/>
<dbReference type="RefSeq" id="WP_213163725.1">
    <property type="nucleotide sequence ID" value="NZ_CP058214.1"/>
</dbReference>